<dbReference type="SUPFAM" id="SSF48498">
    <property type="entry name" value="Tetracyclin repressor-like, C-terminal domain"/>
    <property type="match status" value="1"/>
</dbReference>
<reference evidence="7" key="1">
    <citation type="journal article" date="2023" name="Front. Microbiol.">
        <title>Ralstonia chuxiongensis sp. nov., Ralstonia mojiangensis sp. nov., and Ralstonia soli sp. nov., isolated from tobacco fields, are three novel species in the family Burkholderiaceae.</title>
        <authorList>
            <person name="Lu C.H."/>
            <person name="Zhang Y.Y."/>
            <person name="Jiang N."/>
            <person name="Chen W."/>
            <person name="Shao X."/>
            <person name="Zhao Z.M."/>
            <person name="Lu W.L."/>
            <person name="Hu X."/>
            <person name="Xi Y.X."/>
            <person name="Zou S.Y."/>
            <person name="Wei Q.J."/>
            <person name="Lin Z.L."/>
            <person name="Gong L."/>
            <person name="Gai X.T."/>
            <person name="Zhang L.Q."/>
            <person name="Li J.Y."/>
            <person name="Jin Y."/>
            <person name="Xia Z.Y."/>
        </authorList>
    </citation>
    <scope>NUCLEOTIDE SEQUENCE [LARGE SCALE GENOMIC DNA]</scope>
    <source>
        <strain evidence="7">21YRMH01-3</strain>
    </source>
</reference>
<dbReference type="Gene3D" id="1.10.357.10">
    <property type="entry name" value="Tetracycline Repressor, domain 2"/>
    <property type="match status" value="1"/>
</dbReference>
<organism evidence="6 7">
    <name type="scientific">Ralstonia chuxiongensis</name>
    <dbReference type="NCBI Taxonomy" id="2957504"/>
    <lineage>
        <taxon>Bacteria</taxon>
        <taxon>Pseudomonadati</taxon>
        <taxon>Pseudomonadota</taxon>
        <taxon>Betaproteobacteria</taxon>
        <taxon>Burkholderiales</taxon>
        <taxon>Burkholderiaceae</taxon>
        <taxon>Ralstonia</taxon>
    </lineage>
</organism>
<dbReference type="PANTHER" id="PTHR47506">
    <property type="entry name" value="TRANSCRIPTIONAL REGULATORY PROTEIN"/>
    <property type="match status" value="1"/>
</dbReference>
<keyword evidence="7" id="KW-1185">Reference proteome</keyword>
<dbReference type="InterPro" id="IPR009057">
    <property type="entry name" value="Homeodomain-like_sf"/>
</dbReference>
<dbReference type="PRINTS" id="PR00455">
    <property type="entry name" value="HTHTETR"/>
</dbReference>
<evidence type="ECO:0000256" key="1">
    <source>
        <dbReference type="ARBA" id="ARBA00023015"/>
    </source>
</evidence>
<dbReference type="RefSeq" id="WP_253541195.1">
    <property type="nucleotide sequence ID" value="NZ_JAMYWC010000007.1"/>
</dbReference>
<accession>A0AA41WYX2</accession>
<dbReference type="AlphaFoldDB" id="A0AA41WYX2"/>
<proteinExistence type="predicted"/>
<name>A0AA41WYX2_9RALS</name>
<evidence type="ECO:0000259" key="5">
    <source>
        <dbReference type="PROSITE" id="PS50977"/>
    </source>
</evidence>
<dbReference type="InterPro" id="IPR054156">
    <property type="entry name" value="YxaF_TetR_C"/>
</dbReference>
<dbReference type="Pfam" id="PF21993">
    <property type="entry name" value="TetR_C_13_2"/>
    <property type="match status" value="1"/>
</dbReference>
<gene>
    <name evidence="6" type="ORF">NKG59_21550</name>
</gene>
<dbReference type="EMBL" id="JAMYWC010000007">
    <property type="protein sequence ID" value="MCP1174957.1"/>
    <property type="molecule type" value="Genomic_DNA"/>
</dbReference>
<keyword evidence="1" id="KW-0805">Transcription regulation</keyword>
<dbReference type="PANTHER" id="PTHR47506:SF7">
    <property type="entry name" value="TRANSCRIPTIONAL REGULATORY PROTEIN"/>
    <property type="match status" value="1"/>
</dbReference>
<dbReference type="InterPro" id="IPR036271">
    <property type="entry name" value="Tet_transcr_reg_TetR-rel_C_sf"/>
</dbReference>
<sequence>MKRSTPTAKEITHQRIVGAAARAIRRSGYNGTSVADIMKDAGLTHGGFYAHFESREAMLAEAADQAGAEGVALMEHIAATTPPQEVLRAMAQAYLSKEHVEGVETGCGTAALASEMPRQAPEVRRAATRRIKEMIDLVARQLPDWGQPSAHEHALVTVALMVGTLTLARAVDDPKLSDALLAAALKQVTSAGDV</sequence>
<dbReference type="Pfam" id="PF00440">
    <property type="entry name" value="TetR_N"/>
    <property type="match status" value="1"/>
</dbReference>
<dbReference type="SUPFAM" id="SSF46689">
    <property type="entry name" value="Homeodomain-like"/>
    <property type="match status" value="1"/>
</dbReference>
<evidence type="ECO:0000256" key="2">
    <source>
        <dbReference type="ARBA" id="ARBA00023125"/>
    </source>
</evidence>
<evidence type="ECO:0000313" key="6">
    <source>
        <dbReference type="EMBL" id="MCP1174957.1"/>
    </source>
</evidence>
<evidence type="ECO:0000313" key="7">
    <source>
        <dbReference type="Proteomes" id="UP001162793"/>
    </source>
</evidence>
<feature type="domain" description="HTH tetR-type" evidence="5">
    <location>
        <begin position="10"/>
        <end position="70"/>
    </location>
</feature>
<evidence type="ECO:0000256" key="4">
    <source>
        <dbReference type="PROSITE-ProRule" id="PRU00335"/>
    </source>
</evidence>
<dbReference type="Gene3D" id="1.10.10.60">
    <property type="entry name" value="Homeodomain-like"/>
    <property type="match status" value="1"/>
</dbReference>
<dbReference type="GO" id="GO:0003677">
    <property type="term" value="F:DNA binding"/>
    <property type="evidence" value="ECO:0007669"/>
    <property type="project" value="UniProtKB-UniRule"/>
</dbReference>
<dbReference type="PROSITE" id="PS50977">
    <property type="entry name" value="HTH_TETR_2"/>
    <property type="match status" value="1"/>
</dbReference>
<dbReference type="Proteomes" id="UP001162793">
    <property type="component" value="Unassembled WGS sequence"/>
</dbReference>
<keyword evidence="3" id="KW-0804">Transcription</keyword>
<comment type="caution">
    <text evidence="6">The sequence shown here is derived from an EMBL/GenBank/DDBJ whole genome shotgun (WGS) entry which is preliminary data.</text>
</comment>
<dbReference type="InterPro" id="IPR001647">
    <property type="entry name" value="HTH_TetR"/>
</dbReference>
<feature type="DNA-binding region" description="H-T-H motif" evidence="4">
    <location>
        <begin position="33"/>
        <end position="52"/>
    </location>
</feature>
<protein>
    <submittedName>
        <fullName evidence="6">TetR/AcrR family transcriptional regulator</fullName>
    </submittedName>
</protein>
<keyword evidence="2 4" id="KW-0238">DNA-binding</keyword>
<evidence type="ECO:0000256" key="3">
    <source>
        <dbReference type="ARBA" id="ARBA00023163"/>
    </source>
</evidence>